<keyword evidence="1" id="KW-1133">Transmembrane helix</keyword>
<proteinExistence type="predicted"/>
<keyword evidence="1" id="KW-0812">Transmembrane</keyword>
<evidence type="ECO:0000313" key="2">
    <source>
        <dbReference type="EMBL" id="GES90195.1"/>
    </source>
</evidence>
<dbReference type="AlphaFoldDB" id="A0A8H3LQU5"/>
<protein>
    <submittedName>
        <fullName evidence="2">Uncharacterized protein</fullName>
    </submittedName>
</protein>
<gene>
    <name evidence="2" type="ORF">RCL2_001706000</name>
</gene>
<feature type="transmembrane region" description="Helical" evidence="1">
    <location>
        <begin position="219"/>
        <end position="238"/>
    </location>
</feature>
<organism evidence="2 3">
    <name type="scientific">Rhizophagus clarus</name>
    <dbReference type="NCBI Taxonomy" id="94130"/>
    <lineage>
        <taxon>Eukaryota</taxon>
        <taxon>Fungi</taxon>
        <taxon>Fungi incertae sedis</taxon>
        <taxon>Mucoromycota</taxon>
        <taxon>Glomeromycotina</taxon>
        <taxon>Glomeromycetes</taxon>
        <taxon>Glomerales</taxon>
        <taxon>Glomeraceae</taxon>
        <taxon>Rhizophagus</taxon>
    </lineage>
</organism>
<sequence>MFGEVCAMGPFRWTFVYEISFFSEWTSCLQGQENPVCSGDSNVICGSKSLLIFFFFDRIGDGVEEAVNRIRSVDKNGLTIRGEAFKHCGFSSIWREPEESLKGLSGLSLGEFPVSKELPDPKATQEARYERYEISDYGKSGHDHVTERSLLVKGSKVIQLRSNRLLKVSTITVQTRYETSTGRYHHCSSRISFHKVYWLSSYRLMMSQRRKEAKYQKSLISLHTLSVTMMVFATAHIYTRYCRSTKRKIRCI</sequence>
<name>A0A8H3LQU5_9GLOM</name>
<dbReference type="Proteomes" id="UP000615446">
    <property type="component" value="Unassembled WGS sequence"/>
</dbReference>
<accession>A0A8H3LQU5</accession>
<reference evidence="2" key="1">
    <citation type="submission" date="2019-10" db="EMBL/GenBank/DDBJ databases">
        <title>Conservation and host-specific expression of non-tandemly repeated heterogenous ribosome RNA gene in arbuscular mycorrhizal fungi.</title>
        <authorList>
            <person name="Maeda T."/>
            <person name="Kobayashi Y."/>
            <person name="Nakagawa T."/>
            <person name="Ezawa T."/>
            <person name="Yamaguchi K."/>
            <person name="Bino T."/>
            <person name="Nishimoto Y."/>
            <person name="Shigenobu S."/>
            <person name="Kawaguchi M."/>
        </authorList>
    </citation>
    <scope>NUCLEOTIDE SEQUENCE</scope>
    <source>
        <strain evidence="2">HR1</strain>
    </source>
</reference>
<dbReference type="EMBL" id="BLAL01000194">
    <property type="protein sequence ID" value="GES90195.1"/>
    <property type="molecule type" value="Genomic_DNA"/>
</dbReference>
<evidence type="ECO:0000256" key="1">
    <source>
        <dbReference type="SAM" id="Phobius"/>
    </source>
</evidence>
<evidence type="ECO:0000313" key="3">
    <source>
        <dbReference type="Proteomes" id="UP000615446"/>
    </source>
</evidence>
<comment type="caution">
    <text evidence="2">The sequence shown here is derived from an EMBL/GenBank/DDBJ whole genome shotgun (WGS) entry which is preliminary data.</text>
</comment>
<keyword evidence="1" id="KW-0472">Membrane</keyword>